<dbReference type="InterPro" id="IPR000477">
    <property type="entry name" value="RT_dom"/>
</dbReference>
<dbReference type="Pfam" id="PF00078">
    <property type="entry name" value="RVT_1"/>
    <property type="match status" value="1"/>
</dbReference>
<dbReference type="EMBL" id="LXQA010037120">
    <property type="protein sequence ID" value="MCH98246.1"/>
    <property type="molecule type" value="Genomic_DNA"/>
</dbReference>
<dbReference type="PANTHER" id="PTHR46890:SF48">
    <property type="entry name" value="RNA-DIRECTED DNA POLYMERASE"/>
    <property type="match status" value="1"/>
</dbReference>
<feature type="domain" description="Reverse transcriptase" evidence="1">
    <location>
        <begin position="14"/>
        <end position="114"/>
    </location>
</feature>
<dbReference type="InterPro" id="IPR043502">
    <property type="entry name" value="DNA/RNA_pol_sf"/>
</dbReference>
<dbReference type="AlphaFoldDB" id="A0A392NEE9"/>
<accession>A0A392NEE9</accession>
<dbReference type="GO" id="GO:0003964">
    <property type="term" value="F:RNA-directed DNA polymerase activity"/>
    <property type="evidence" value="ECO:0007669"/>
    <property type="project" value="UniProtKB-KW"/>
</dbReference>
<name>A0A392NEE9_9FABA</name>
<dbReference type="PANTHER" id="PTHR46890">
    <property type="entry name" value="NON-LTR RETROLELEMENT REVERSE TRANSCRIPTASE-LIKE PROTEIN-RELATED"/>
    <property type="match status" value="1"/>
</dbReference>
<keyword evidence="2" id="KW-0808">Transferase</keyword>
<keyword evidence="2" id="KW-0695">RNA-directed DNA polymerase</keyword>
<keyword evidence="2" id="KW-0548">Nucleotidyltransferase</keyword>
<protein>
    <submittedName>
        <fullName evidence="2">RNA-directed DNA polymerase (Reverse transcriptase)</fullName>
    </submittedName>
</protein>
<feature type="non-terminal residue" evidence="2">
    <location>
        <position position="1"/>
    </location>
</feature>
<dbReference type="InterPro" id="IPR052343">
    <property type="entry name" value="Retrotransposon-Effector_Assoc"/>
</dbReference>
<evidence type="ECO:0000313" key="3">
    <source>
        <dbReference type="Proteomes" id="UP000265520"/>
    </source>
</evidence>
<proteinExistence type="predicted"/>
<evidence type="ECO:0000313" key="2">
    <source>
        <dbReference type="EMBL" id="MCH98246.1"/>
    </source>
</evidence>
<organism evidence="2 3">
    <name type="scientific">Trifolium medium</name>
    <dbReference type="NCBI Taxonomy" id="97028"/>
    <lineage>
        <taxon>Eukaryota</taxon>
        <taxon>Viridiplantae</taxon>
        <taxon>Streptophyta</taxon>
        <taxon>Embryophyta</taxon>
        <taxon>Tracheophyta</taxon>
        <taxon>Spermatophyta</taxon>
        <taxon>Magnoliopsida</taxon>
        <taxon>eudicotyledons</taxon>
        <taxon>Gunneridae</taxon>
        <taxon>Pentapetalae</taxon>
        <taxon>rosids</taxon>
        <taxon>fabids</taxon>
        <taxon>Fabales</taxon>
        <taxon>Fabaceae</taxon>
        <taxon>Papilionoideae</taxon>
        <taxon>50 kb inversion clade</taxon>
        <taxon>NPAAA clade</taxon>
        <taxon>Hologalegina</taxon>
        <taxon>IRL clade</taxon>
        <taxon>Trifolieae</taxon>
        <taxon>Trifolium</taxon>
    </lineage>
</organism>
<evidence type="ECO:0000259" key="1">
    <source>
        <dbReference type="Pfam" id="PF00078"/>
    </source>
</evidence>
<reference evidence="2 3" key="1">
    <citation type="journal article" date="2018" name="Front. Plant Sci.">
        <title>Red Clover (Trifolium pratense) and Zigzag Clover (T. medium) - A Picture of Genomic Similarities and Differences.</title>
        <authorList>
            <person name="Dluhosova J."/>
            <person name="Istvanek J."/>
            <person name="Nedelnik J."/>
            <person name="Repkova J."/>
        </authorList>
    </citation>
    <scope>NUCLEOTIDE SEQUENCE [LARGE SCALE GENOMIC DNA]</scope>
    <source>
        <strain evidence="3">cv. 10/8</strain>
        <tissue evidence="2">Leaf</tissue>
    </source>
</reference>
<dbReference type="SUPFAM" id="SSF56672">
    <property type="entry name" value="DNA/RNA polymerases"/>
    <property type="match status" value="1"/>
</dbReference>
<sequence>ILDGVVVINELISIDFAKRRKQHCFLMKVDFERAYDTISWSYLEDMMKRMGFSNIWIKWMRACIFNSTMSVLVNGCPRTDFKVEKGLRQGDPLSPFLFLITAEGLSRLVNRAVEVDHYKGFKTIGQIYGVLSPSCEALNSSPV</sequence>
<keyword evidence="3" id="KW-1185">Reference proteome</keyword>
<dbReference type="Proteomes" id="UP000265520">
    <property type="component" value="Unassembled WGS sequence"/>
</dbReference>
<comment type="caution">
    <text evidence="2">The sequence shown here is derived from an EMBL/GenBank/DDBJ whole genome shotgun (WGS) entry which is preliminary data.</text>
</comment>